<dbReference type="Proteomes" id="UP000216164">
    <property type="component" value="Unassembled WGS sequence"/>
</dbReference>
<protein>
    <submittedName>
        <fullName evidence="1">Uncharacterized protein</fullName>
    </submittedName>
</protein>
<dbReference type="InterPro" id="IPR036452">
    <property type="entry name" value="Ribo_hydro-like"/>
</dbReference>
<evidence type="ECO:0000313" key="1">
    <source>
        <dbReference type="EMBL" id="OYQ13106.1"/>
    </source>
</evidence>
<comment type="caution">
    <text evidence="1">The sequence shown here is derived from an EMBL/GenBank/DDBJ whole genome shotgun (WGS) entry which is preliminary data.</text>
</comment>
<dbReference type="EMBL" id="NCTK01000001">
    <property type="protein sequence ID" value="OYQ13106.1"/>
    <property type="molecule type" value="Genomic_DNA"/>
</dbReference>
<sequence length="67" mass="7057">MTLLAAVDESAQMLFSPKTVQAEDRSRVEVIGADEVLCAENARQLMSALTKVALADAPDAPDAPGTR</sequence>
<dbReference type="GO" id="GO:0016799">
    <property type="term" value="F:hydrolase activity, hydrolyzing N-glycosyl compounds"/>
    <property type="evidence" value="ECO:0007669"/>
    <property type="project" value="InterPro"/>
</dbReference>
<reference evidence="1 2" key="1">
    <citation type="submission" date="2017-04" db="EMBL/GenBank/DDBJ databases">
        <title>Genome Announcement: Closed genomes of Ralstonia solanacearum strains K60, UW551, and UW700.</title>
        <authorList>
            <person name="Hayes M."/>
            <person name="Macintyre A.M."/>
            <person name="Allen C."/>
        </authorList>
    </citation>
    <scope>NUCLEOTIDE SEQUENCE [LARGE SCALE GENOMIC DNA]</scope>
    <source>
        <strain evidence="1 2">UW25</strain>
    </source>
</reference>
<dbReference type="Gene3D" id="3.90.245.10">
    <property type="entry name" value="Ribonucleoside hydrolase-like"/>
    <property type="match status" value="1"/>
</dbReference>
<evidence type="ECO:0000313" key="2">
    <source>
        <dbReference type="Proteomes" id="UP000216164"/>
    </source>
</evidence>
<proteinExistence type="predicted"/>
<organism evidence="1 2">
    <name type="scientific">Ralstonia solanacearum K60</name>
    <dbReference type="NCBI Taxonomy" id="1091042"/>
    <lineage>
        <taxon>Bacteria</taxon>
        <taxon>Pseudomonadati</taxon>
        <taxon>Pseudomonadota</taxon>
        <taxon>Betaproteobacteria</taxon>
        <taxon>Burkholderiales</taxon>
        <taxon>Burkholderiaceae</taxon>
        <taxon>Ralstonia</taxon>
        <taxon>Ralstonia solanacearum species complex</taxon>
    </lineage>
</organism>
<gene>
    <name evidence="1" type="ORF">B7R77_07460</name>
</gene>
<name>A0AAP7ZM48_RALSL</name>
<dbReference type="AlphaFoldDB" id="A0AAP7ZM48"/>
<accession>A0AAP7ZM48</accession>